<evidence type="ECO:0000256" key="1">
    <source>
        <dbReference type="ARBA" id="ARBA00008668"/>
    </source>
</evidence>
<evidence type="ECO:0000256" key="2">
    <source>
        <dbReference type="ARBA" id="ARBA00022801"/>
    </source>
</evidence>
<gene>
    <name evidence="3" type="ORF">B9O19_02077</name>
</gene>
<keyword evidence="4" id="KW-1185">Reference proteome</keyword>
<dbReference type="Pfam" id="PF00657">
    <property type="entry name" value="Lipase_GDSL"/>
    <property type="match status" value="1"/>
</dbReference>
<keyword evidence="2" id="KW-0378">Hydrolase</keyword>
<dbReference type="Gene3D" id="3.40.50.1110">
    <property type="entry name" value="SGNH hydrolase"/>
    <property type="match status" value="1"/>
</dbReference>
<dbReference type="GeneID" id="98063449"/>
<dbReference type="AlphaFoldDB" id="A0A2K9P5H0"/>
<comment type="similarity">
    <text evidence="1">Belongs to the 'GDSL' lipolytic enzyme family.</text>
</comment>
<evidence type="ECO:0000313" key="4">
    <source>
        <dbReference type="Proteomes" id="UP000235589"/>
    </source>
</evidence>
<protein>
    <submittedName>
        <fullName evidence="3">Rhamnogalacturonan acetylesterase family 12</fullName>
    </submittedName>
</protein>
<accession>A0A2K9P5H0</accession>
<dbReference type="CDD" id="cd01821">
    <property type="entry name" value="Rhamnogalacturan_acetylesterase_like"/>
    <property type="match status" value="1"/>
</dbReference>
<dbReference type="SUPFAM" id="SSF52266">
    <property type="entry name" value="SGNH hydrolase"/>
    <property type="match status" value="1"/>
</dbReference>
<name>A0A2K9P5H0_9FIRM</name>
<dbReference type="KEGG" id="mpec:B9O19_02077"/>
<organism evidence="3 4">
    <name type="scientific">Monoglobus pectinilyticus</name>
    <dbReference type="NCBI Taxonomy" id="1981510"/>
    <lineage>
        <taxon>Bacteria</taxon>
        <taxon>Bacillati</taxon>
        <taxon>Bacillota</taxon>
        <taxon>Clostridia</taxon>
        <taxon>Monoglobales</taxon>
        <taxon>Monoglobaceae</taxon>
        <taxon>Monoglobus</taxon>
    </lineage>
</organism>
<dbReference type="EMBL" id="CP020991">
    <property type="protein sequence ID" value="AUO20219.1"/>
    <property type="molecule type" value="Genomic_DNA"/>
</dbReference>
<dbReference type="InterPro" id="IPR001087">
    <property type="entry name" value="GDSL"/>
</dbReference>
<sequence length="362" mass="41411">MKKYSNEEYKALLTEIENIDFAEVKLENECEERVCSDLNLWDGRNTKFGYADVSWSSSDPDSVSTSGEVICLPEEKKVTITAHFSYQDYPEINIDKSFVLNVLKGSGKRQEKNSNIIDRRGRRVIFVIGDSTASIYPHSGENNRFPQTGWAQYFDKYFISDKAVVADIAMSGRSAKSYTEEDNFKVFKDNISEGDFLILQFGHNDSKIQDPSRYAPAFGKIDEKGSYKNYMSVYINIARDAGAIPILATSVSRRKLSDESLEEYVNAAKELGKELNIPVLDVYKRTNDWINEVGLEEAKSLYKIIKPHDERFMYNPEFLNSQFYENGDDDDTHLNIFGADKIAFWVTEEIKKNVPELAILLK</sequence>
<evidence type="ECO:0000313" key="3">
    <source>
        <dbReference type="EMBL" id="AUO20219.1"/>
    </source>
</evidence>
<dbReference type="PANTHER" id="PTHR43695">
    <property type="entry name" value="PUTATIVE (AFU_ORTHOLOGUE AFUA_2G17250)-RELATED"/>
    <property type="match status" value="1"/>
</dbReference>
<dbReference type="PANTHER" id="PTHR43695:SF1">
    <property type="entry name" value="RHAMNOGALACTURONAN ACETYLESTERASE"/>
    <property type="match status" value="1"/>
</dbReference>
<dbReference type="InterPro" id="IPR037459">
    <property type="entry name" value="RhgT-like"/>
</dbReference>
<dbReference type="GO" id="GO:0016787">
    <property type="term" value="F:hydrolase activity"/>
    <property type="evidence" value="ECO:0007669"/>
    <property type="project" value="UniProtKB-KW"/>
</dbReference>
<proteinExistence type="inferred from homology"/>
<dbReference type="OrthoDB" id="9807041at2"/>
<dbReference type="InterPro" id="IPR036514">
    <property type="entry name" value="SGNH_hydro_sf"/>
</dbReference>
<dbReference type="RefSeq" id="WP_158648985.1">
    <property type="nucleotide sequence ID" value="NZ_CP020991.1"/>
</dbReference>
<dbReference type="Proteomes" id="UP000235589">
    <property type="component" value="Chromosome"/>
</dbReference>
<reference evidence="3 4" key="1">
    <citation type="submission" date="2017-04" db="EMBL/GenBank/DDBJ databases">
        <title>Monoglobus pectinilyticus 14 draft genome.</title>
        <authorList>
            <person name="Kim C."/>
            <person name="Rosendale D.I."/>
            <person name="Kelly W.J."/>
            <person name="Tannock G.W."/>
            <person name="Patchett M.L."/>
            <person name="Jordens J.Z."/>
        </authorList>
    </citation>
    <scope>NUCLEOTIDE SEQUENCE [LARGE SCALE GENOMIC DNA]</scope>
    <source>
        <strain evidence="3 4">14</strain>
    </source>
</reference>